<sequence>RISIVASLQEENDSLQKILHPQPDALRPLYVYESKMLLNIKRAQNSAKK</sequence>
<protein>
    <submittedName>
        <fullName evidence="1">Uncharacterized protein</fullName>
    </submittedName>
</protein>
<proteinExistence type="predicted"/>
<dbReference type="AlphaFoldDB" id="A0A1X7T984"/>
<name>A0A1X7T984_AMPQE</name>
<accession>A0A1X7T984</accession>
<dbReference type="InParanoid" id="A0A1X7T984"/>
<evidence type="ECO:0000313" key="1">
    <source>
        <dbReference type="EnsemblMetazoa" id="Aqu2.1.11097_001"/>
    </source>
</evidence>
<reference evidence="1" key="1">
    <citation type="submission" date="2017-05" db="UniProtKB">
        <authorList>
            <consortium name="EnsemblMetazoa"/>
        </authorList>
    </citation>
    <scope>IDENTIFICATION</scope>
</reference>
<organism evidence="1">
    <name type="scientific">Amphimedon queenslandica</name>
    <name type="common">Sponge</name>
    <dbReference type="NCBI Taxonomy" id="400682"/>
    <lineage>
        <taxon>Eukaryota</taxon>
        <taxon>Metazoa</taxon>
        <taxon>Porifera</taxon>
        <taxon>Demospongiae</taxon>
        <taxon>Heteroscleromorpha</taxon>
        <taxon>Haplosclerida</taxon>
        <taxon>Niphatidae</taxon>
        <taxon>Amphimedon</taxon>
    </lineage>
</organism>
<dbReference type="EnsemblMetazoa" id="Aqu2.1.11097_001">
    <property type="protein sequence ID" value="Aqu2.1.11097_001"/>
    <property type="gene ID" value="Aqu2.1.11097"/>
</dbReference>